<evidence type="ECO:0000313" key="3">
    <source>
        <dbReference type="Proteomes" id="UP000177190"/>
    </source>
</evidence>
<dbReference type="SUPFAM" id="SSF143422">
    <property type="entry name" value="Transposase IS200-like"/>
    <property type="match status" value="1"/>
</dbReference>
<dbReference type="PANTHER" id="PTHR34322:SF2">
    <property type="entry name" value="TRANSPOSASE IS200-LIKE DOMAIN-CONTAINING PROTEIN"/>
    <property type="match status" value="1"/>
</dbReference>
<feature type="domain" description="Transposase IS200-like" evidence="1">
    <location>
        <begin position="9"/>
        <end position="157"/>
    </location>
</feature>
<reference evidence="2 3" key="1">
    <citation type="journal article" date="2016" name="Nat. Commun.">
        <title>Thousands of microbial genomes shed light on interconnected biogeochemical processes in an aquifer system.</title>
        <authorList>
            <person name="Anantharaman K."/>
            <person name="Brown C.T."/>
            <person name="Hug L.A."/>
            <person name="Sharon I."/>
            <person name="Castelle C.J."/>
            <person name="Probst A.J."/>
            <person name="Thomas B.C."/>
            <person name="Singh A."/>
            <person name="Wilkins M.J."/>
            <person name="Karaoz U."/>
            <person name="Brodie E.L."/>
            <person name="Williams K.H."/>
            <person name="Hubbard S.S."/>
            <person name="Banfield J.F."/>
        </authorList>
    </citation>
    <scope>NUCLEOTIDE SEQUENCE [LARGE SCALE GENOMIC DNA]</scope>
</reference>
<feature type="non-terminal residue" evidence="2">
    <location>
        <position position="239"/>
    </location>
</feature>
<organism evidence="2 3">
    <name type="scientific">Candidatus Staskawiczbacteria bacterium RIFCSPHIGHO2_01_FULL_36_16</name>
    <dbReference type="NCBI Taxonomy" id="1802200"/>
    <lineage>
        <taxon>Bacteria</taxon>
        <taxon>Candidatus Staskawicziibacteriota</taxon>
    </lineage>
</organism>
<dbReference type="Pfam" id="PF01797">
    <property type="entry name" value="Y1_Tnp"/>
    <property type="match status" value="1"/>
</dbReference>
<dbReference type="GO" id="GO:0003677">
    <property type="term" value="F:DNA binding"/>
    <property type="evidence" value="ECO:0007669"/>
    <property type="project" value="InterPro"/>
</dbReference>
<dbReference type="AlphaFoldDB" id="A0A1G2HME9"/>
<name>A0A1G2HME9_9BACT</name>
<evidence type="ECO:0000313" key="2">
    <source>
        <dbReference type="EMBL" id="OGZ63666.1"/>
    </source>
</evidence>
<dbReference type="EMBL" id="MHOM01000029">
    <property type="protein sequence ID" value="OGZ63666.1"/>
    <property type="molecule type" value="Genomic_DNA"/>
</dbReference>
<dbReference type="InterPro" id="IPR036515">
    <property type="entry name" value="Transposase_17_sf"/>
</dbReference>
<dbReference type="Proteomes" id="UP000177190">
    <property type="component" value="Unassembled WGS sequence"/>
</dbReference>
<proteinExistence type="predicted"/>
<dbReference type="GO" id="GO:0006313">
    <property type="term" value="P:DNA transposition"/>
    <property type="evidence" value="ECO:0007669"/>
    <property type="project" value="InterPro"/>
</dbReference>
<dbReference type="GO" id="GO:0004803">
    <property type="term" value="F:transposase activity"/>
    <property type="evidence" value="ECO:0007669"/>
    <property type="project" value="InterPro"/>
</dbReference>
<accession>A0A1G2HME9</accession>
<gene>
    <name evidence="2" type="ORF">A2812_01265</name>
</gene>
<dbReference type="SMART" id="SM01321">
    <property type="entry name" value="Y1_Tnp"/>
    <property type="match status" value="1"/>
</dbReference>
<dbReference type="Gene3D" id="3.30.70.1290">
    <property type="entry name" value="Transposase IS200-like"/>
    <property type="match status" value="1"/>
</dbReference>
<protein>
    <recommendedName>
        <fullName evidence="1">Transposase IS200-like domain-containing protein</fullName>
    </recommendedName>
</protein>
<evidence type="ECO:0000259" key="1">
    <source>
        <dbReference type="SMART" id="SM01321"/>
    </source>
</evidence>
<dbReference type="InterPro" id="IPR002686">
    <property type="entry name" value="Transposase_17"/>
</dbReference>
<sequence length="239" mass="28554">MPKRKLQFAPKEFYHIFNRGNGRQNIFYSDKDRYRFLQATYLSNFSKSNLNIGFLERHKNGYTLSDIEKIVKKDKIFIDPIVKICADCLMPNHFHFLLQEIEGGGIVDFMQRLGTSYAKYFTTKYDRPGSLFQGRFKAVHIKNDNQLKYLLAYINAINPAQLIEPNLKKSGIKDFREILKKVDNYKWSTHFEFLRKRESILIDKEFLKRFYPTPKDYYSFVTNLLRSKENKLWEIIDDI</sequence>
<dbReference type="PANTHER" id="PTHR34322">
    <property type="entry name" value="TRANSPOSASE, Y1_TNP DOMAIN-CONTAINING"/>
    <property type="match status" value="1"/>
</dbReference>
<comment type="caution">
    <text evidence="2">The sequence shown here is derived from an EMBL/GenBank/DDBJ whole genome shotgun (WGS) entry which is preliminary data.</text>
</comment>